<dbReference type="RefSeq" id="XP_016266345.1">
    <property type="nucleotide sequence ID" value="XM_016402448.1"/>
</dbReference>
<dbReference type="SUPFAM" id="SSF48403">
    <property type="entry name" value="Ankyrin repeat"/>
    <property type="match status" value="1"/>
</dbReference>
<sequence length="270" mass="31321">MSKSSTILHQKWQWAVLNDHTAIVDLMVAWYRTHLNTPIKLKHRTVSIWCMEMRCSENVMVSFSISHPSHVSEPAFPMALMKTSRSVIEQLFAKSYVNGDNIEPREDPHLRENPLGKLLNFLVKYCDVQLAVKVMGVHFPHDFPIFREVNLDTTWTVEVESGLDILRALLRIPEVDLGSTDEDGYTALALTVKRGHTEMVELLFRAQDDRSHVQHPAWRSEEGETLIHMATQRRNTDILRIPLDRQRFTVNWEDRFGETPPDRCHTQKPC</sequence>
<dbReference type="EMBL" id="KN847333">
    <property type="protein sequence ID" value="KIW46129.1"/>
    <property type="molecule type" value="Genomic_DNA"/>
</dbReference>
<dbReference type="OrthoDB" id="341259at2759"/>
<dbReference type="SMART" id="SM00248">
    <property type="entry name" value="ANK"/>
    <property type="match status" value="2"/>
</dbReference>
<dbReference type="HOGENOM" id="CLU_1030711_0_0_1"/>
<keyword evidence="2" id="KW-1185">Reference proteome</keyword>
<dbReference type="GeneID" id="27353891"/>
<evidence type="ECO:0000313" key="2">
    <source>
        <dbReference type="Proteomes" id="UP000053342"/>
    </source>
</evidence>
<dbReference type="InterPro" id="IPR036770">
    <property type="entry name" value="Ankyrin_rpt-contain_sf"/>
</dbReference>
<dbReference type="Pfam" id="PF12796">
    <property type="entry name" value="Ank_2"/>
    <property type="match status" value="1"/>
</dbReference>
<evidence type="ECO:0000313" key="1">
    <source>
        <dbReference type="EMBL" id="KIW46129.1"/>
    </source>
</evidence>
<dbReference type="InterPro" id="IPR002110">
    <property type="entry name" value="Ankyrin_rpt"/>
</dbReference>
<name>A0A0D2EDX0_9EURO</name>
<gene>
    <name evidence="1" type="ORF">PV06_01817</name>
</gene>
<dbReference type="Proteomes" id="UP000053342">
    <property type="component" value="Unassembled WGS sequence"/>
</dbReference>
<dbReference type="Gene3D" id="1.25.40.20">
    <property type="entry name" value="Ankyrin repeat-containing domain"/>
    <property type="match status" value="1"/>
</dbReference>
<reference evidence="1 2" key="1">
    <citation type="submission" date="2015-01" db="EMBL/GenBank/DDBJ databases">
        <title>The Genome Sequence of Exophiala oligosperma CBS72588.</title>
        <authorList>
            <consortium name="The Broad Institute Genomics Platform"/>
            <person name="Cuomo C."/>
            <person name="de Hoog S."/>
            <person name="Gorbushina A."/>
            <person name="Stielow B."/>
            <person name="Teixiera M."/>
            <person name="Abouelleil A."/>
            <person name="Chapman S.B."/>
            <person name="Priest M."/>
            <person name="Young S.K."/>
            <person name="Wortman J."/>
            <person name="Nusbaum C."/>
            <person name="Birren B."/>
        </authorList>
    </citation>
    <scope>NUCLEOTIDE SEQUENCE [LARGE SCALE GENOMIC DNA]</scope>
    <source>
        <strain evidence="1 2">CBS 72588</strain>
    </source>
</reference>
<protein>
    <submittedName>
        <fullName evidence="1">Uncharacterized protein</fullName>
    </submittedName>
</protein>
<organism evidence="1 2">
    <name type="scientific">Exophiala oligosperma</name>
    <dbReference type="NCBI Taxonomy" id="215243"/>
    <lineage>
        <taxon>Eukaryota</taxon>
        <taxon>Fungi</taxon>
        <taxon>Dikarya</taxon>
        <taxon>Ascomycota</taxon>
        <taxon>Pezizomycotina</taxon>
        <taxon>Eurotiomycetes</taxon>
        <taxon>Chaetothyriomycetidae</taxon>
        <taxon>Chaetothyriales</taxon>
        <taxon>Herpotrichiellaceae</taxon>
        <taxon>Exophiala</taxon>
    </lineage>
</organism>
<accession>A0A0D2EDX0</accession>
<dbReference type="VEuPathDB" id="FungiDB:PV06_01817"/>
<dbReference type="AlphaFoldDB" id="A0A0D2EDX0"/>
<proteinExistence type="predicted"/>